<sequence>MSIARIRCATKLKIDGCWHEGNGFGRLFQNKEENGFWATILKPRNGALGINHHAGKWNALREN</sequence>
<gene>
    <name evidence="1" type="ORF">RHMOL_Rhmol03G0199900</name>
</gene>
<proteinExistence type="predicted"/>
<accession>A0ACC0PI24</accession>
<evidence type="ECO:0000313" key="1">
    <source>
        <dbReference type="EMBL" id="KAI8564677.1"/>
    </source>
</evidence>
<evidence type="ECO:0000313" key="2">
    <source>
        <dbReference type="Proteomes" id="UP001062846"/>
    </source>
</evidence>
<reference evidence="1" key="1">
    <citation type="submission" date="2022-02" db="EMBL/GenBank/DDBJ databases">
        <title>Plant Genome Project.</title>
        <authorList>
            <person name="Zhang R.-G."/>
        </authorList>
    </citation>
    <scope>NUCLEOTIDE SEQUENCE</scope>
    <source>
        <strain evidence="1">AT1</strain>
    </source>
</reference>
<name>A0ACC0PI24_RHOML</name>
<protein>
    <submittedName>
        <fullName evidence="1">Uncharacterized protein</fullName>
    </submittedName>
</protein>
<comment type="caution">
    <text evidence="1">The sequence shown here is derived from an EMBL/GenBank/DDBJ whole genome shotgun (WGS) entry which is preliminary data.</text>
</comment>
<dbReference type="EMBL" id="CM046390">
    <property type="protein sequence ID" value="KAI8564677.1"/>
    <property type="molecule type" value="Genomic_DNA"/>
</dbReference>
<dbReference type="Proteomes" id="UP001062846">
    <property type="component" value="Chromosome 3"/>
</dbReference>
<organism evidence="1 2">
    <name type="scientific">Rhododendron molle</name>
    <name type="common">Chinese azalea</name>
    <name type="synonym">Azalea mollis</name>
    <dbReference type="NCBI Taxonomy" id="49168"/>
    <lineage>
        <taxon>Eukaryota</taxon>
        <taxon>Viridiplantae</taxon>
        <taxon>Streptophyta</taxon>
        <taxon>Embryophyta</taxon>
        <taxon>Tracheophyta</taxon>
        <taxon>Spermatophyta</taxon>
        <taxon>Magnoliopsida</taxon>
        <taxon>eudicotyledons</taxon>
        <taxon>Gunneridae</taxon>
        <taxon>Pentapetalae</taxon>
        <taxon>asterids</taxon>
        <taxon>Ericales</taxon>
        <taxon>Ericaceae</taxon>
        <taxon>Ericoideae</taxon>
        <taxon>Rhodoreae</taxon>
        <taxon>Rhododendron</taxon>
    </lineage>
</organism>
<keyword evidence="2" id="KW-1185">Reference proteome</keyword>